<dbReference type="Proteomes" id="UP000053424">
    <property type="component" value="Unassembled WGS sequence"/>
</dbReference>
<keyword evidence="1" id="KW-0812">Transmembrane</keyword>
<keyword evidence="3" id="KW-1185">Reference proteome</keyword>
<gene>
    <name evidence="2" type="ORF">M413DRAFT_137738</name>
</gene>
<reference evidence="2 3" key="1">
    <citation type="submission" date="2014-04" db="EMBL/GenBank/DDBJ databases">
        <authorList>
            <consortium name="DOE Joint Genome Institute"/>
            <person name="Kuo A."/>
            <person name="Gay G."/>
            <person name="Dore J."/>
            <person name="Kohler A."/>
            <person name="Nagy L.G."/>
            <person name="Floudas D."/>
            <person name="Copeland A."/>
            <person name="Barry K.W."/>
            <person name="Cichocki N."/>
            <person name="Veneault-Fourrey C."/>
            <person name="LaButti K."/>
            <person name="Lindquist E.A."/>
            <person name="Lipzen A."/>
            <person name="Lundell T."/>
            <person name="Morin E."/>
            <person name="Murat C."/>
            <person name="Sun H."/>
            <person name="Tunlid A."/>
            <person name="Henrissat B."/>
            <person name="Grigoriev I.V."/>
            <person name="Hibbett D.S."/>
            <person name="Martin F."/>
            <person name="Nordberg H.P."/>
            <person name="Cantor M.N."/>
            <person name="Hua S.X."/>
        </authorList>
    </citation>
    <scope>NUCLEOTIDE SEQUENCE [LARGE SCALE GENOMIC DNA]</scope>
    <source>
        <strain evidence="3">h7</strain>
    </source>
</reference>
<accession>A0A0C2XVU5</accession>
<protein>
    <submittedName>
        <fullName evidence="2">Uncharacterized protein</fullName>
    </submittedName>
</protein>
<reference evidence="3" key="2">
    <citation type="submission" date="2015-01" db="EMBL/GenBank/DDBJ databases">
        <title>Evolutionary Origins and Diversification of the Mycorrhizal Mutualists.</title>
        <authorList>
            <consortium name="DOE Joint Genome Institute"/>
            <consortium name="Mycorrhizal Genomics Consortium"/>
            <person name="Kohler A."/>
            <person name="Kuo A."/>
            <person name="Nagy L.G."/>
            <person name="Floudas D."/>
            <person name="Copeland A."/>
            <person name="Barry K.W."/>
            <person name="Cichocki N."/>
            <person name="Veneault-Fourrey C."/>
            <person name="LaButti K."/>
            <person name="Lindquist E.A."/>
            <person name="Lipzen A."/>
            <person name="Lundell T."/>
            <person name="Morin E."/>
            <person name="Murat C."/>
            <person name="Riley R."/>
            <person name="Ohm R."/>
            <person name="Sun H."/>
            <person name="Tunlid A."/>
            <person name="Henrissat B."/>
            <person name="Grigoriev I.V."/>
            <person name="Hibbett D.S."/>
            <person name="Martin F."/>
        </authorList>
    </citation>
    <scope>NUCLEOTIDE SEQUENCE [LARGE SCALE GENOMIC DNA]</scope>
    <source>
        <strain evidence="3">h7</strain>
    </source>
</reference>
<sequence length="211" mass="23271">MAMVTSMSMSNQGPLDVRLGIIQEASGFRKGGRRIFTLVSCRRVSCVSSIKRGYRLSLAATLITANHRKSSIVPLGFARGSARRLYLCTRCYSDAHVTDVHLPDSRNSNSPIHFSPKPINIGEYAQMACSDPLLLHFRFHECCGFHQAPGCKITAFQLSPAPQRIFSRPIVCTSAGYSQQVHSILRSLLFGFVLCLYLILTAYGLCGGLRI</sequence>
<name>A0A0C2XVU5_HEBCY</name>
<keyword evidence="1" id="KW-0472">Membrane</keyword>
<evidence type="ECO:0000256" key="1">
    <source>
        <dbReference type="SAM" id="Phobius"/>
    </source>
</evidence>
<dbReference type="HOGENOM" id="CLU_1304999_0_0_1"/>
<organism evidence="2 3">
    <name type="scientific">Hebeloma cylindrosporum</name>
    <dbReference type="NCBI Taxonomy" id="76867"/>
    <lineage>
        <taxon>Eukaryota</taxon>
        <taxon>Fungi</taxon>
        <taxon>Dikarya</taxon>
        <taxon>Basidiomycota</taxon>
        <taxon>Agaricomycotina</taxon>
        <taxon>Agaricomycetes</taxon>
        <taxon>Agaricomycetidae</taxon>
        <taxon>Agaricales</taxon>
        <taxon>Agaricineae</taxon>
        <taxon>Hymenogastraceae</taxon>
        <taxon>Hebeloma</taxon>
    </lineage>
</organism>
<dbReference type="EMBL" id="KN831779">
    <property type="protein sequence ID" value="KIM41768.1"/>
    <property type="molecule type" value="Genomic_DNA"/>
</dbReference>
<keyword evidence="1" id="KW-1133">Transmembrane helix</keyword>
<feature type="transmembrane region" description="Helical" evidence="1">
    <location>
        <begin position="188"/>
        <end position="209"/>
    </location>
</feature>
<evidence type="ECO:0000313" key="3">
    <source>
        <dbReference type="Proteomes" id="UP000053424"/>
    </source>
</evidence>
<evidence type="ECO:0000313" key="2">
    <source>
        <dbReference type="EMBL" id="KIM41768.1"/>
    </source>
</evidence>
<dbReference type="AlphaFoldDB" id="A0A0C2XVU5"/>
<proteinExistence type="predicted"/>